<proteinExistence type="predicted"/>
<comment type="caution">
    <text evidence="1">The sequence shown here is derived from an EMBL/GenBank/DDBJ whole genome shotgun (WGS) entry which is preliminary data.</text>
</comment>
<accession>A0AAP7GVI9</accession>
<dbReference type="Proteomes" id="UP000092125">
    <property type="component" value="Unassembled WGS sequence"/>
</dbReference>
<gene>
    <name evidence="1" type="ORF">A9K56_00335</name>
</gene>
<organism evidence="1 2">
    <name type="scientific">Stenotrophomonas maltophilia</name>
    <name type="common">Pseudomonas maltophilia</name>
    <name type="synonym">Xanthomonas maltophilia</name>
    <dbReference type="NCBI Taxonomy" id="40324"/>
    <lineage>
        <taxon>Bacteria</taxon>
        <taxon>Pseudomonadati</taxon>
        <taxon>Pseudomonadota</taxon>
        <taxon>Gammaproteobacteria</taxon>
        <taxon>Lysobacterales</taxon>
        <taxon>Lysobacteraceae</taxon>
        <taxon>Stenotrophomonas</taxon>
        <taxon>Stenotrophomonas maltophilia group</taxon>
    </lineage>
</organism>
<reference evidence="1 2" key="1">
    <citation type="submission" date="2016-05" db="EMBL/GenBank/DDBJ databases">
        <title>Draft Genome Sequences of Stenotrophomonas maltophilia Strains Sm32COP, Sm41DVV, Sm46PAILV, SmF3, SmF22, SmSOFb1 and SmCVFa1, Isolated from Different Manures, in France.</title>
        <authorList>
            <person name="Nazaret S."/>
            <person name="Bodilis J."/>
        </authorList>
    </citation>
    <scope>NUCLEOTIDE SEQUENCE [LARGE SCALE GENOMIC DNA]</scope>
    <source>
        <strain evidence="1 2">Sm41DVV</strain>
    </source>
</reference>
<protein>
    <submittedName>
        <fullName evidence="1">Uncharacterized protein</fullName>
    </submittedName>
</protein>
<evidence type="ECO:0000313" key="2">
    <source>
        <dbReference type="Proteomes" id="UP000092125"/>
    </source>
</evidence>
<name>A0AAP7GVI9_STEMA</name>
<evidence type="ECO:0000313" key="1">
    <source>
        <dbReference type="EMBL" id="OBU63676.1"/>
    </source>
</evidence>
<dbReference type="EMBL" id="LYVI01000001">
    <property type="protein sequence ID" value="OBU63676.1"/>
    <property type="molecule type" value="Genomic_DNA"/>
</dbReference>
<sequence length="181" mass="20798">MHDKKHFFSLRRSLEMRFSRDINGSGVQALEVLRKGAGDDSRYLFRVHFESVHRDGESFLYEADLIRDQGKDYEPTVNCGKHCFGAKSVWLQIDWSSDEVAQWYSDTQRLSTADPDSLEEWLESDKEMLVKCRAGFICGWEKVFARDDLARHANAGTSLEDLKARLTCSKCGKRNARILAL</sequence>
<dbReference type="AlphaFoldDB" id="A0AAP7GVI9"/>